<evidence type="ECO:0000256" key="1">
    <source>
        <dbReference type="ARBA" id="ARBA00022490"/>
    </source>
</evidence>
<protein>
    <recommendedName>
        <fullName evidence="6">Ribosomal RNA small subunit methyltransferase G</fullName>
        <ecNumber evidence="6">2.1.1.-</ecNumber>
    </recommendedName>
    <alternativeName>
        <fullName evidence="6">16S rRNA 7-methylguanosine methyltransferase</fullName>
        <shortName evidence="6">16S rRNA m7G methyltransferase</shortName>
    </alternativeName>
</protein>
<comment type="function">
    <text evidence="6">Specifically methylates the N7 position of a guanine in 16S rRNA.</text>
</comment>
<dbReference type="STRING" id="1121877.FEAC_18080"/>
<dbReference type="eggNOG" id="COG0357">
    <property type="taxonomic scope" value="Bacteria"/>
</dbReference>
<dbReference type="EMBL" id="JXUW01000016">
    <property type="protein sequence ID" value="KJE76446.1"/>
    <property type="molecule type" value="Genomic_DNA"/>
</dbReference>
<dbReference type="GeneID" id="78372952"/>
<comment type="subcellular location">
    <subcellularLocation>
        <location evidence="6">Cytoplasm</location>
    </subcellularLocation>
</comment>
<evidence type="ECO:0000313" key="8">
    <source>
        <dbReference type="Proteomes" id="UP000032336"/>
    </source>
</evidence>
<comment type="caution">
    <text evidence="7">The sequence shown here is derived from an EMBL/GenBank/DDBJ whole genome shotgun (WGS) entry which is preliminary data.</text>
</comment>
<dbReference type="InterPro" id="IPR029063">
    <property type="entry name" value="SAM-dependent_MTases_sf"/>
</dbReference>
<evidence type="ECO:0000256" key="4">
    <source>
        <dbReference type="ARBA" id="ARBA00022679"/>
    </source>
</evidence>
<reference evidence="7 8" key="1">
    <citation type="submission" date="2015-01" db="EMBL/GenBank/DDBJ databases">
        <title>Draft genome of the acidophilic iron oxidizer Ferrimicrobium acidiphilum strain T23.</title>
        <authorList>
            <person name="Poehlein A."/>
            <person name="Eisen S."/>
            <person name="Schloemann M."/>
            <person name="Johnson B.D."/>
            <person name="Daniel R."/>
            <person name="Muehling M."/>
        </authorList>
    </citation>
    <scope>NUCLEOTIDE SEQUENCE [LARGE SCALE GENOMIC DNA]</scope>
    <source>
        <strain evidence="7 8">T23</strain>
    </source>
</reference>
<dbReference type="AlphaFoldDB" id="A0A0D8FTJ6"/>
<dbReference type="PANTHER" id="PTHR31760:SF0">
    <property type="entry name" value="S-ADENOSYL-L-METHIONINE-DEPENDENT METHYLTRANSFERASES SUPERFAMILY PROTEIN"/>
    <property type="match status" value="1"/>
</dbReference>
<dbReference type="RefSeq" id="WP_035389908.1">
    <property type="nucleotide sequence ID" value="NZ_JQKF01000017.1"/>
</dbReference>
<evidence type="ECO:0000256" key="6">
    <source>
        <dbReference type="HAMAP-Rule" id="MF_00074"/>
    </source>
</evidence>
<dbReference type="InterPro" id="IPR003682">
    <property type="entry name" value="rRNA_ssu_MeTfrase_G"/>
</dbReference>
<evidence type="ECO:0000256" key="2">
    <source>
        <dbReference type="ARBA" id="ARBA00022552"/>
    </source>
</evidence>
<evidence type="ECO:0000256" key="5">
    <source>
        <dbReference type="ARBA" id="ARBA00022691"/>
    </source>
</evidence>
<comment type="caution">
    <text evidence="6">Lacks conserved residue(s) required for the propagation of feature annotation.</text>
</comment>
<evidence type="ECO:0000313" key="7">
    <source>
        <dbReference type="EMBL" id="KJE76446.1"/>
    </source>
</evidence>
<dbReference type="HAMAP" id="MF_00074">
    <property type="entry name" value="16SrRNA_methyltr_G"/>
    <property type="match status" value="1"/>
</dbReference>
<keyword evidence="8" id="KW-1185">Reference proteome</keyword>
<feature type="binding site" evidence="6">
    <location>
        <position position="50"/>
    </location>
    <ligand>
        <name>S-adenosyl-L-methionine</name>
        <dbReference type="ChEBI" id="CHEBI:59789"/>
    </ligand>
</feature>
<gene>
    <name evidence="6 7" type="primary">rsmG</name>
    <name evidence="7" type="ORF">FEAC_18080</name>
</gene>
<proteinExistence type="inferred from homology"/>
<keyword evidence="1 6" id="KW-0963">Cytoplasm</keyword>
<keyword evidence="3 6" id="KW-0489">Methyltransferase</keyword>
<evidence type="ECO:0000256" key="3">
    <source>
        <dbReference type="ARBA" id="ARBA00022603"/>
    </source>
</evidence>
<feature type="binding site" evidence="6">
    <location>
        <position position="121"/>
    </location>
    <ligand>
        <name>S-adenosyl-L-methionine</name>
        <dbReference type="ChEBI" id="CHEBI:59789"/>
    </ligand>
</feature>
<dbReference type="OrthoDB" id="9808773at2"/>
<accession>A0A0D8FTJ6</accession>
<dbReference type="Proteomes" id="UP000032336">
    <property type="component" value="Unassembled WGS sequence"/>
</dbReference>
<sequence>MTERLQQSILRAQDWGFIGGDLEQHLDHSLAFVEILHSLDFDNRSGVDLGSGGGLPGLVILTSMQEIQLSLVEIMGKRAAFLEEAIMDLELGSRAQVVRARAEELAHDQHFRERYSFVTARSFAGPGVTAEVATGFLEIGGMLVVSEPPNSSGERWSAAGLDRLGLRLNEVRKGAFSFAVLVKFQNSHASFPRVAGKAWKQPLF</sequence>
<keyword evidence="2 6" id="KW-0698">rRNA processing</keyword>
<dbReference type="GO" id="GO:0005829">
    <property type="term" value="C:cytosol"/>
    <property type="evidence" value="ECO:0007669"/>
    <property type="project" value="TreeGrafter"/>
</dbReference>
<dbReference type="Gene3D" id="3.40.50.150">
    <property type="entry name" value="Vaccinia Virus protein VP39"/>
    <property type="match status" value="1"/>
</dbReference>
<dbReference type="Pfam" id="PF02527">
    <property type="entry name" value="GidB"/>
    <property type="match status" value="1"/>
</dbReference>
<keyword evidence="5 6" id="KW-0949">S-adenosyl-L-methionine</keyword>
<organism evidence="7 8">
    <name type="scientific">Ferrimicrobium acidiphilum DSM 19497</name>
    <dbReference type="NCBI Taxonomy" id="1121877"/>
    <lineage>
        <taxon>Bacteria</taxon>
        <taxon>Bacillati</taxon>
        <taxon>Actinomycetota</taxon>
        <taxon>Acidimicrobiia</taxon>
        <taxon>Acidimicrobiales</taxon>
        <taxon>Acidimicrobiaceae</taxon>
        <taxon>Ferrimicrobium</taxon>
    </lineage>
</organism>
<dbReference type="SUPFAM" id="SSF53335">
    <property type="entry name" value="S-adenosyl-L-methionine-dependent methyltransferases"/>
    <property type="match status" value="1"/>
</dbReference>
<dbReference type="EC" id="2.1.1.-" evidence="6"/>
<feature type="binding site" evidence="6">
    <location>
        <begin position="102"/>
        <end position="103"/>
    </location>
    <ligand>
        <name>S-adenosyl-L-methionine</name>
        <dbReference type="ChEBI" id="CHEBI:59789"/>
    </ligand>
</feature>
<dbReference type="GO" id="GO:0070043">
    <property type="term" value="F:rRNA (guanine-N7-)-methyltransferase activity"/>
    <property type="evidence" value="ECO:0007669"/>
    <property type="project" value="UniProtKB-UniRule"/>
</dbReference>
<feature type="binding site" evidence="6">
    <location>
        <position position="55"/>
    </location>
    <ligand>
        <name>S-adenosyl-L-methionine</name>
        <dbReference type="ChEBI" id="CHEBI:59789"/>
    </ligand>
</feature>
<comment type="similarity">
    <text evidence="6">Belongs to the methyltransferase superfamily. RNA methyltransferase RsmG family.</text>
</comment>
<dbReference type="PANTHER" id="PTHR31760">
    <property type="entry name" value="S-ADENOSYL-L-METHIONINE-DEPENDENT METHYLTRANSFERASES SUPERFAMILY PROTEIN"/>
    <property type="match status" value="1"/>
</dbReference>
<keyword evidence="4 6" id="KW-0808">Transferase</keyword>
<name>A0A0D8FTJ6_9ACTN</name>